<reference evidence="2" key="1">
    <citation type="journal article" date="2019" name="Int. J. Syst. Evol. Microbiol.">
        <title>The Global Catalogue of Microorganisms (GCM) 10K type strain sequencing project: providing services to taxonomists for standard genome sequencing and annotation.</title>
        <authorList>
            <consortium name="The Broad Institute Genomics Platform"/>
            <consortium name="The Broad Institute Genome Sequencing Center for Infectious Disease"/>
            <person name="Wu L."/>
            <person name="Ma J."/>
        </authorList>
    </citation>
    <scope>NUCLEOTIDE SEQUENCE [LARGE SCALE GENOMIC DNA]</scope>
    <source>
        <strain evidence="2">JCM 15592</strain>
    </source>
</reference>
<evidence type="ECO:0008006" key="3">
    <source>
        <dbReference type="Google" id="ProtNLM"/>
    </source>
</evidence>
<name>A0ABP4XRF0_9MICO</name>
<proteinExistence type="predicted"/>
<comment type="caution">
    <text evidence="1">The sequence shown here is derived from an EMBL/GenBank/DDBJ whole genome shotgun (WGS) entry which is preliminary data.</text>
</comment>
<gene>
    <name evidence="1" type="ORF">GCM10009811_08480</name>
</gene>
<dbReference type="EMBL" id="BAAAPO010000015">
    <property type="protein sequence ID" value="GAA1785650.1"/>
    <property type="molecule type" value="Genomic_DNA"/>
</dbReference>
<evidence type="ECO:0000313" key="2">
    <source>
        <dbReference type="Proteomes" id="UP001499938"/>
    </source>
</evidence>
<keyword evidence="2" id="KW-1185">Reference proteome</keyword>
<evidence type="ECO:0000313" key="1">
    <source>
        <dbReference type="EMBL" id="GAA1785650.1"/>
    </source>
</evidence>
<organism evidence="1 2">
    <name type="scientific">Nostocoides veronense</name>
    <dbReference type="NCBI Taxonomy" id="330836"/>
    <lineage>
        <taxon>Bacteria</taxon>
        <taxon>Bacillati</taxon>
        <taxon>Actinomycetota</taxon>
        <taxon>Actinomycetes</taxon>
        <taxon>Micrococcales</taxon>
        <taxon>Intrasporangiaceae</taxon>
        <taxon>Nostocoides</taxon>
    </lineage>
</organism>
<accession>A0ABP4XRF0</accession>
<sequence length="162" mass="17942">MDYPQDPRTVGMLGGWSPSGEPLPAMPDHLFAVAASWPVSEHTPPEIREQLRVSRDLFTHCLLVWEFSVVGVAWSLMAVESTLRWVLGAGDSVSFKTLITRAHQDGLLTDELAEVVHVGRELRNGFSHPKNQPAWTLGMAAPALQRSHEVVFHVSEIAASRR</sequence>
<protein>
    <recommendedName>
        <fullName evidence="3">DUF4145 domain-containing protein</fullName>
    </recommendedName>
</protein>
<dbReference type="Proteomes" id="UP001499938">
    <property type="component" value="Unassembled WGS sequence"/>
</dbReference>